<keyword evidence="1" id="KW-0812">Transmembrane</keyword>
<dbReference type="OrthoDB" id="5294244at2"/>
<evidence type="ECO:0000313" key="2">
    <source>
        <dbReference type="EMBL" id="KYG61295.1"/>
    </source>
</evidence>
<reference evidence="2 3" key="1">
    <citation type="submission" date="2016-03" db="EMBL/GenBank/DDBJ databases">
        <authorList>
            <person name="Ploux O."/>
        </authorList>
    </citation>
    <scope>NUCLEOTIDE SEQUENCE [LARGE SCALE GENOMIC DNA]</scope>
    <source>
        <strain evidence="2 3">BER2</strain>
    </source>
</reference>
<dbReference type="EMBL" id="LUKF01000017">
    <property type="protein sequence ID" value="KYG61295.1"/>
    <property type="molecule type" value="Genomic_DNA"/>
</dbReference>
<accession>A0A150WDZ2</accession>
<keyword evidence="1" id="KW-0472">Membrane</keyword>
<proteinExistence type="predicted"/>
<feature type="transmembrane region" description="Helical" evidence="1">
    <location>
        <begin position="13"/>
        <end position="31"/>
    </location>
</feature>
<dbReference type="Proteomes" id="UP000075391">
    <property type="component" value="Unassembled WGS sequence"/>
</dbReference>
<evidence type="ECO:0008006" key="4">
    <source>
        <dbReference type="Google" id="ProtNLM"/>
    </source>
</evidence>
<keyword evidence="1" id="KW-1133">Transmembrane helix</keyword>
<evidence type="ECO:0000256" key="1">
    <source>
        <dbReference type="SAM" id="Phobius"/>
    </source>
</evidence>
<name>A0A150WDZ2_BDEBC</name>
<sequence length="140" mass="15595">MKRRWSNIVTENFSYKVVALFISLILWLTILGRRDFVLSKNIDVELITAPGTQVVAQTTDHIKVKVSGPRSSLKKFLESSLSQAITLDISQKGEGVVYVDIPLNKIEVPLGVRILGVRPNQIQAEVVPVRGQTNDEQKGQ</sequence>
<gene>
    <name evidence="2" type="ORF">AZI85_10185</name>
</gene>
<dbReference type="AlphaFoldDB" id="A0A150WDZ2"/>
<evidence type="ECO:0000313" key="3">
    <source>
        <dbReference type="Proteomes" id="UP000075391"/>
    </source>
</evidence>
<comment type="caution">
    <text evidence="2">The sequence shown here is derived from an EMBL/GenBank/DDBJ whole genome shotgun (WGS) entry which is preliminary data.</text>
</comment>
<organism evidence="2 3">
    <name type="scientific">Bdellovibrio bacteriovorus</name>
    <dbReference type="NCBI Taxonomy" id="959"/>
    <lineage>
        <taxon>Bacteria</taxon>
        <taxon>Pseudomonadati</taxon>
        <taxon>Bdellovibrionota</taxon>
        <taxon>Bdellovibrionia</taxon>
        <taxon>Bdellovibrionales</taxon>
        <taxon>Pseudobdellovibrionaceae</taxon>
        <taxon>Bdellovibrio</taxon>
    </lineage>
</organism>
<protein>
    <recommendedName>
        <fullName evidence="4">YbbR-like domain-containing protein</fullName>
    </recommendedName>
</protein>
<dbReference type="RefSeq" id="WP_063244653.1">
    <property type="nucleotide sequence ID" value="NZ_CP168967.1"/>
</dbReference>
<dbReference type="Gene3D" id="2.170.120.30">
    <property type="match status" value="1"/>
</dbReference>